<evidence type="ECO:0000313" key="10">
    <source>
        <dbReference type="Proteomes" id="UP000037043"/>
    </source>
</evidence>
<comment type="similarity">
    <text evidence="8">Belongs to the MntP (TC 9.B.29) family.</text>
</comment>
<dbReference type="STRING" id="36844.SAMN04488501_11316"/>
<keyword evidence="3 8" id="KW-0812">Transmembrane</keyword>
<evidence type="ECO:0000256" key="1">
    <source>
        <dbReference type="ARBA" id="ARBA00022448"/>
    </source>
</evidence>
<feature type="transmembrane region" description="Helical" evidence="8">
    <location>
        <begin position="6"/>
        <end position="29"/>
    </location>
</feature>
<evidence type="ECO:0000256" key="8">
    <source>
        <dbReference type="HAMAP-Rule" id="MF_01521"/>
    </source>
</evidence>
<sequence>MEMVSISIYSLFIIALALALDAFGVALSLGLNPALKGKNKIMLCASFGFFQFALSFLGAYLGYLFNTYILVIPKLIGGIVIIIVGIMMLKEGMEKSNNKVILDKKMYLILGISVSIDAAVVGFTALNNLKNIQILLLTTVFIGIVTTIICALAFIMSSYLRKINIFSKYADYVAGIILILFGLKMIFL</sequence>
<evidence type="ECO:0000256" key="4">
    <source>
        <dbReference type="ARBA" id="ARBA00022989"/>
    </source>
</evidence>
<comment type="function">
    <text evidence="8">Probably functions as a manganese efflux pump.</text>
</comment>
<dbReference type="InterPro" id="IPR022929">
    <property type="entry name" value="Put_MntP"/>
</dbReference>
<feature type="transmembrane region" description="Helical" evidence="8">
    <location>
        <begin position="41"/>
        <end position="61"/>
    </location>
</feature>
<name>A0A0L6Z8S4_9CLOT</name>
<keyword evidence="6 8" id="KW-0472">Membrane</keyword>
<keyword evidence="4 8" id="KW-1133">Transmembrane helix</keyword>
<feature type="transmembrane region" description="Helical" evidence="8">
    <location>
        <begin position="169"/>
        <end position="187"/>
    </location>
</feature>
<dbReference type="Pfam" id="PF02659">
    <property type="entry name" value="Mntp"/>
    <property type="match status" value="1"/>
</dbReference>
<evidence type="ECO:0000256" key="2">
    <source>
        <dbReference type="ARBA" id="ARBA00022475"/>
    </source>
</evidence>
<evidence type="ECO:0000256" key="3">
    <source>
        <dbReference type="ARBA" id="ARBA00022692"/>
    </source>
</evidence>
<proteinExistence type="inferred from homology"/>
<dbReference type="PANTHER" id="PTHR35529:SF1">
    <property type="entry name" value="MANGANESE EFFLUX PUMP MNTP-RELATED"/>
    <property type="match status" value="1"/>
</dbReference>
<feature type="transmembrane region" description="Helical" evidence="8">
    <location>
        <begin position="132"/>
        <end position="157"/>
    </location>
</feature>
<evidence type="ECO:0000256" key="5">
    <source>
        <dbReference type="ARBA" id="ARBA00023065"/>
    </source>
</evidence>
<evidence type="ECO:0000256" key="6">
    <source>
        <dbReference type="ARBA" id="ARBA00023136"/>
    </source>
</evidence>
<keyword evidence="1 8" id="KW-0813">Transport</keyword>
<accession>A0A0L6Z8S4</accession>
<keyword evidence="7 8" id="KW-0464">Manganese</keyword>
<dbReference type="HAMAP" id="MF_01521">
    <property type="entry name" value="MntP_pump"/>
    <property type="match status" value="1"/>
</dbReference>
<protein>
    <recommendedName>
        <fullName evidence="8">Putative manganese efflux pump MntP</fullName>
    </recommendedName>
</protein>
<feature type="transmembrane region" description="Helical" evidence="8">
    <location>
        <begin position="67"/>
        <end position="86"/>
    </location>
</feature>
<gene>
    <name evidence="8 9" type="primary">mntP</name>
    <name evidence="9" type="ORF">CLHOM_21680</name>
</gene>
<dbReference type="PATRIC" id="fig|1121318.3.peg.2176"/>
<evidence type="ECO:0000256" key="7">
    <source>
        <dbReference type="ARBA" id="ARBA00023211"/>
    </source>
</evidence>
<feature type="transmembrane region" description="Helical" evidence="8">
    <location>
        <begin position="107"/>
        <end position="126"/>
    </location>
</feature>
<dbReference type="Proteomes" id="UP000037043">
    <property type="component" value="Unassembled WGS sequence"/>
</dbReference>
<comment type="subcellular location">
    <subcellularLocation>
        <location evidence="8">Cell membrane</location>
        <topology evidence="8">Multi-pass membrane protein</topology>
    </subcellularLocation>
</comment>
<organism evidence="9 10">
    <name type="scientific">Clostridium homopropionicum DSM 5847</name>
    <dbReference type="NCBI Taxonomy" id="1121318"/>
    <lineage>
        <taxon>Bacteria</taxon>
        <taxon>Bacillati</taxon>
        <taxon>Bacillota</taxon>
        <taxon>Clostridia</taxon>
        <taxon>Eubacteriales</taxon>
        <taxon>Clostridiaceae</taxon>
        <taxon>Clostridium</taxon>
    </lineage>
</organism>
<comment type="caution">
    <text evidence="9">The sequence shown here is derived from an EMBL/GenBank/DDBJ whole genome shotgun (WGS) entry which is preliminary data.</text>
</comment>
<keyword evidence="10" id="KW-1185">Reference proteome</keyword>
<dbReference type="GO" id="GO:0005384">
    <property type="term" value="F:manganese ion transmembrane transporter activity"/>
    <property type="evidence" value="ECO:0007669"/>
    <property type="project" value="UniProtKB-UniRule"/>
</dbReference>
<evidence type="ECO:0000313" key="9">
    <source>
        <dbReference type="EMBL" id="KOA19377.1"/>
    </source>
</evidence>
<keyword evidence="5 8" id="KW-0406">Ion transport</keyword>
<reference evidence="10" key="1">
    <citation type="submission" date="2015-08" db="EMBL/GenBank/DDBJ databases">
        <title>Genome sequence of the strict anaerobe Clostridium homopropionicum LuHBu1 (DSM 5847T).</title>
        <authorList>
            <person name="Poehlein A."/>
            <person name="Beck M."/>
            <person name="Schiel-Bengelsdorf B."/>
            <person name="Bengelsdorf F.R."/>
            <person name="Daniel R."/>
            <person name="Duerre P."/>
        </authorList>
    </citation>
    <scope>NUCLEOTIDE SEQUENCE [LARGE SCALE GENOMIC DNA]</scope>
    <source>
        <strain evidence="10">DSM 5847</strain>
    </source>
</reference>
<dbReference type="GO" id="GO:0005886">
    <property type="term" value="C:plasma membrane"/>
    <property type="evidence" value="ECO:0007669"/>
    <property type="project" value="UniProtKB-SubCell"/>
</dbReference>
<keyword evidence="2 8" id="KW-1003">Cell membrane</keyword>
<dbReference type="InterPro" id="IPR003810">
    <property type="entry name" value="Mntp/YtaF"/>
</dbReference>
<dbReference type="AlphaFoldDB" id="A0A0L6Z8S4"/>
<dbReference type="EMBL" id="LHUR01000024">
    <property type="protein sequence ID" value="KOA19377.1"/>
    <property type="molecule type" value="Genomic_DNA"/>
</dbReference>
<dbReference type="PANTHER" id="PTHR35529">
    <property type="entry name" value="MANGANESE EFFLUX PUMP MNTP-RELATED"/>
    <property type="match status" value="1"/>
</dbReference>